<dbReference type="InterPro" id="IPR001849">
    <property type="entry name" value="PH_domain"/>
</dbReference>
<dbReference type="InterPro" id="IPR000719">
    <property type="entry name" value="Prot_kinase_dom"/>
</dbReference>
<keyword evidence="8" id="KW-0067">ATP-binding</keyword>
<comment type="caution">
    <text evidence="12">The sequence shown here is derived from an EMBL/GenBank/DDBJ whole genome shotgun (WGS) entry which is preliminary data.</text>
</comment>
<dbReference type="Gene3D" id="1.10.510.10">
    <property type="entry name" value="Transferase(Phosphotransferase) domain 1"/>
    <property type="match status" value="1"/>
</dbReference>
<evidence type="ECO:0000256" key="3">
    <source>
        <dbReference type="ARBA" id="ARBA00022527"/>
    </source>
</evidence>
<dbReference type="InterPro" id="IPR011009">
    <property type="entry name" value="Kinase-like_dom_sf"/>
</dbReference>
<dbReference type="InterPro" id="IPR000961">
    <property type="entry name" value="AGC-kinase_C"/>
</dbReference>
<evidence type="ECO:0000256" key="8">
    <source>
        <dbReference type="ARBA" id="ARBA00022840"/>
    </source>
</evidence>
<dbReference type="Pfam" id="PF00169">
    <property type="entry name" value="PH"/>
    <property type="match status" value="1"/>
</dbReference>
<evidence type="ECO:0000256" key="2">
    <source>
        <dbReference type="ARBA" id="ARBA00012513"/>
    </source>
</evidence>
<evidence type="ECO:0000259" key="11">
    <source>
        <dbReference type="PROSITE" id="PS51285"/>
    </source>
</evidence>
<accession>A0ABP1QW61</accession>
<evidence type="ECO:0000256" key="4">
    <source>
        <dbReference type="ARBA" id="ARBA00022553"/>
    </source>
</evidence>
<keyword evidence="7" id="KW-0418">Kinase</keyword>
<dbReference type="EC" id="2.7.11.1" evidence="2"/>
<feature type="domain" description="AGC-kinase C-terminal" evidence="11">
    <location>
        <begin position="308"/>
        <end position="383"/>
    </location>
</feature>
<comment type="similarity">
    <text evidence="1">Belongs to the protein kinase superfamily. AGC Ser/Thr protein kinase family. RAC subfamily.</text>
</comment>
<dbReference type="InterPro" id="IPR017892">
    <property type="entry name" value="Pkinase_C"/>
</dbReference>
<dbReference type="SMART" id="SM00220">
    <property type="entry name" value="S_TKc"/>
    <property type="match status" value="1"/>
</dbReference>
<keyword evidence="5" id="KW-0808">Transferase</keyword>
<keyword evidence="6" id="KW-0547">Nucleotide-binding</keyword>
<feature type="domain" description="PH" evidence="9">
    <location>
        <begin position="1"/>
        <end position="46"/>
    </location>
</feature>
<dbReference type="Pfam" id="PF00433">
    <property type="entry name" value="Pkinase_C"/>
    <property type="match status" value="1"/>
</dbReference>
<evidence type="ECO:0000313" key="12">
    <source>
        <dbReference type="EMBL" id="CAL8111010.1"/>
    </source>
</evidence>
<dbReference type="Gene3D" id="2.30.29.30">
    <property type="entry name" value="Pleckstrin-homology domain (PH domain)/Phosphotyrosine-binding domain (PTB)"/>
    <property type="match status" value="1"/>
</dbReference>
<reference evidence="12 13" key="1">
    <citation type="submission" date="2024-08" db="EMBL/GenBank/DDBJ databases">
        <authorList>
            <person name="Cucini C."/>
            <person name="Frati F."/>
        </authorList>
    </citation>
    <scope>NUCLEOTIDE SEQUENCE [LARGE SCALE GENOMIC DNA]</scope>
</reference>
<keyword evidence="3" id="KW-0723">Serine/threonine-protein kinase</keyword>
<protein>
    <recommendedName>
        <fullName evidence="2">non-specific serine/threonine protein kinase</fullName>
        <ecNumber evidence="2">2.7.11.1</ecNumber>
    </recommendedName>
</protein>
<dbReference type="InterPro" id="IPR008271">
    <property type="entry name" value="Ser/Thr_kinase_AS"/>
</dbReference>
<dbReference type="InterPro" id="IPR011993">
    <property type="entry name" value="PH-like_dom_sf"/>
</dbReference>
<evidence type="ECO:0000259" key="9">
    <source>
        <dbReference type="PROSITE" id="PS50003"/>
    </source>
</evidence>
<keyword evidence="4" id="KW-0597">Phosphoprotein</keyword>
<keyword evidence="13" id="KW-1185">Reference proteome</keyword>
<dbReference type="SUPFAM" id="SSF56112">
    <property type="entry name" value="Protein kinase-like (PK-like)"/>
    <property type="match status" value="1"/>
</dbReference>
<sequence>MKMDRPKPYTFVIRGLQWTRVIERTFYADSEQDRHEWLNAIEKVAASLTLSVFPSNIGSVGITCQSSSNSSVDLDNMMDSCDDMTVNDPELYNKFVVQGISCGKLSGKKKVSLKCSFQTNDRLCFVTEYVNGGELFFHLSKEKAFSEDRTRFYGAEIISAIGYLHQNGIIYRDLKLENLLLDKDGHIKIADFGLCKEDITYGRTTKTFCGTPEYLAPEVLEDTDYGLAVDWWGVGVVMYEMMVGRLPFYNRDHDRLFELIVMQEVRFPHSLSLEAKDLLSGLLRKNPRERIGGGPQDVNEVMHHVFFSCINWEDLVQRKIPPPFRPQVTSDTDTRYFDIVFTTESVELTPPDNDEHLSSIPEGNDIDFEGFSYRDLSSTLGASLRSGALS</sequence>
<dbReference type="Gene3D" id="3.30.200.20">
    <property type="entry name" value="Phosphorylase Kinase, domain 1"/>
    <property type="match status" value="1"/>
</dbReference>
<dbReference type="Pfam" id="PF00069">
    <property type="entry name" value="Pkinase"/>
    <property type="match status" value="1"/>
</dbReference>
<dbReference type="PROSITE" id="PS50011">
    <property type="entry name" value="PROTEIN_KINASE_DOM"/>
    <property type="match status" value="1"/>
</dbReference>
<proteinExistence type="inferred from homology"/>
<evidence type="ECO:0000256" key="7">
    <source>
        <dbReference type="ARBA" id="ARBA00022777"/>
    </source>
</evidence>
<name>A0ABP1QW61_9HEXA</name>
<dbReference type="SMART" id="SM00133">
    <property type="entry name" value="S_TK_X"/>
    <property type="match status" value="1"/>
</dbReference>
<evidence type="ECO:0000256" key="1">
    <source>
        <dbReference type="ARBA" id="ARBA00006935"/>
    </source>
</evidence>
<dbReference type="Proteomes" id="UP001642540">
    <property type="component" value="Unassembled WGS sequence"/>
</dbReference>
<evidence type="ECO:0000313" key="13">
    <source>
        <dbReference type="Proteomes" id="UP001642540"/>
    </source>
</evidence>
<dbReference type="EMBL" id="CAXLJM020000046">
    <property type="protein sequence ID" value="CAL8111010.1"/>
    <property type="molecule type" value="Genomic_DNA"/>
</dbReference>
<organism evidence="12 13">
    <name type="scientific">Orchesella dallaii</name>
    <dbReference type="NCBI Taxonomy" id="48710"/>
    <lineage>
        <taxon>Eukaryota</taxon>
        <taxon>Metazoa</taxon>
        <taxon>Ecdysozoa</taxon>
        <taxon>Arthropoda</taxon>
        <taxon>Hexapoda</taxon>
        <taxon>Collembola</taxon>
        <taxon>Entomobryomorpha</taxon>
        <taxon>Entomobryoidea</taxon>
        <taxon>Orchesellidae</taxon>
        <taxon>Orchesellinae</taxon>
        <taxon>Orchesella</taxon>
    </lineage>
</organism>
<evidence type="ECO:0000256" key="6">
    <source>
        <dbReference type="ARBA" id="ARBA00022741"/>
    </source>
</evidence>
<evidence type="ECO:0000256" key="5">
    <source>
        <dbReference type="ARBA" id="ARBA00022679"/>
    </source>
</evidence>
<gene>
    <name evidence="12" type="ORF">ODALV1_LOCUS14639</name>
</gene>
<evidence type="ECO:0000259" key="10">
    <source>
        <dbReference type="PROSITE" id="PS50011"/>
    </source>
</evidence>
<dbReference type="PROSITE" id="PS00108">
    <property type="entry name" value="PROTEIN_KINASE_ST"/>
    <property type="match status" value="1"/>
</dbReference>
<dbReference type="PANTHER" id="PTHR24351">
    <property type="entry name" value="RIBOSOMAL PROTEIN S6 KINASE"/>
    <property type="match status" value="1"/>
</dbReference>
<dbReference type="PROSITE" id="PS50003">
    <property type="entry name" value="PH_DOMAIN"/>
    <property type="match status" value="1"/>
</dbReference>
<dbReference type="PROSITE" id="PS51285">
    <property type="entry name" value="AGC_KINASE_CTER"/>
    <property type="match status" value="1"/>
</dbReference>
<dbReference type="SUPFAM" id="SSF50729">
    <property type="entry name" value="PH domain-like"/>
    <property type="match status" value="1"/>
</dbReference>
<feature type="domain" description="Protein kinase" evidence="10">
    <location>
        <begin position="38"/>
        <end position="307"/>
    </location>
</feature>